<organism evidence="1">
    <name type="scientific">Salix viminalis</name>
    <name type="common">Common osier</name>
    <name type="synonym">Basket willow</name>
    <dbReference type="NCBI Taxonomy" id="40686"/>
    <lineage>
        <taxon>Eukaryota</taxon>
        <taxon>Viridiplantae</taxon>
        <taxon>Streptophyta</taxon>
        <taxon>Embryophyta</taxon>
        <taxon>Tracheophyta</taxon>
        <taxon>Spermatophyta</taxon>
        <taxon>Magnoliopsida</taxon>
        <taxon>eudicotyledons</taxon>
        <taxon>Gunneridae</taxon>
        <taxon>Pentapetalae</taxon>
        <taxon>rosids</taxon>
        <taxon>fabids</taxon>
        <taxon>Malpighiales</taxon>
        <taxon>Salicaceae</taxon>
        <taxon>Saliceae</taxon>
        <taxon>Salix</taxon>
    </lineage>
</organism>
<proteinExistence type="predicted"/>
<gene>
    <name evidence="1" type="ORF">SVIM_LOCUS267569</name>
</gene>
<sequence length="76" mass="9210">MRNITFFVLLTNRPARSLWLPRLASPRDRYRTSRIIMGSYIQEKIHKFEQFVDGHLKPQLVRTRFLSNKRFSQICE</sequence>
<protein>
    <submittedName>
        <fullName evidence="1">Uncharacterized protein</fullName>
    </submittedName>
</protein>
<accession>A0A6N2LTU2</accession>
<evidence type="ECO:0000313" key="1">
    <source>
        <dbReference type="EMBL" id="VFU43862.1"/>
    </source>
</evidence>
<reference evidence="1" key="1">
    <citation type="submission" date="2019-03" db="EMBL/GenBank/DDBJ databases">
        <authorList>
            <person name="Mank J."/>
            <person name="Almeida P."/>
        </authorList>
    </citation>
    <scope>NUCLEOTIDE SEQUENCE</scope>
    <source>
        <strain evidence="1">78183</strain>
    </source>
</reference>
<name>A0A6N2LTU2_SALVM</name>
<dbReference type="EMBL" id="CAADRP010001596">
    <property type="protein sequence ID" value="VFU43862.1"/>
    <property type="molecule type" value="Genomic_DNA"/>
</dbReference>
<dbReference type="AlphaFoldDB" id="A0A6N2LTU2"/>